<evidence type="ECO:0000313" key="1">
    <source>
        <dbReference type="EnsemblPlants" id="TraesCS3A02G160800.1"/>
    </source>
</evidence>
<name>A0A3B6EES8_WHEAT</name>
<dbReference type="Proteomes" id="UP000019116">
    <property type="component" value="Chromosome 3A"/>
</dbReference>
<dbReference type="Gramene" id="TraesROB_scaffold_050739_01G000300.1">
    <property type="protein sequence ID" value="TraesROB_scaffold_050739_01G000300.1"/>
    <property type="gene ID" value="TraesROB_scaffold_050739_01G000300"/>
</dbReference>
<reference evidence="1" key="1">
    <citation type="submission" date="2018-08" db="EMBL/GenBank/DDBJ databases">
        <authorList>
            <person name="Rossello M."/>
        </authorList>
    </citation>
    <scope>NUCLEOTIDE SEQUENCE [LARGE SCALE GENOMIC DNA]</scope>
    <source>
        <strain evidence="1">cv. Chinese Spring</strain>
    </source>
</reference>
<dbReference type="OMA" id="FRIGAKT"/>
<dbReference type="PANTHER" id="PTHR33156">
    <property type="entry name" value="OS02G0230000 PROTEIN"/>
    <property type="match status" value="1"/>
</dbReference>
<sequence length="119" mass="12361">MAAAAARSMLRSSASLLRAAPARASSSAARPSLRRALGAPPRLLRSPVEASFCVESLLPLHSATAAARMTSMLAVPGRGLGWLTEGMIMVPIIGGFPVNLVIKAPNSTGKNEYVHILVT</sequence>
<proteinExistence type="predicted"/>
<protein>
    <submittedName>
        <fullName evidence="1">Uncharacterized protein</fullName>
    </submittedName>
</protein>
<dbReference type="InterPro" id="IPR043459">
    <property type="entry name" value="NFD6/NOXY2-like"/>
</dbReference>
<dbReference type="Gramene" id="TraesCLE_scaffold_081376_01G000300.1">
    <property type="protein sequence ID" value="TraesCLE_scaffold_081376_01G000300.1"/>
    <property type="gene ID" value="TraesCLE_scaffold_081376_01G000300"/>
</dbReference>
<dbReference type="Gramene" id="TraesCS3A03G0376000.1">
    <property type="protein sequence ID" value="TraesCS3A03G0376000.1.CDS"/>
    <property type="gene ID" value="TraesCS3A03G0376000"/>
</dbReference>
<reference evidence="1" key="2">
    <citation type="submission" date="2018-10" db="UniProtKB">
        <authorList>
            <consortium name="EnsemblPlants"/>
        </authorList>
    </citation>
    <scope>IDENTIFICATION</scope>
</reference>
<dbReference type="Gramene" id="TraesCS3A02G160800.1">
    <property type="protein sequence ID" value="TraesCS3A02G160800.1"/>
    <property type="gene ID" value="TraesCS3A02G160800"/>
</dbReference>
<evidence type="ECO:0000313" key="2">
    <source>
        <dbReference type="Proteomes" id="UP000019116"/>
    </source>
</evidence>
<organism evidence="1">
    <name type="scientific">Triticum aestivum</name>
    <name type="common">Wheat</name>
    <dbReference type="NCBI Taxonomy" id="4565"/>
    <lineage>
        <taxon>Eukaryota</taxon>
        <taxon>Viridiplantae</taxon>
        <taxon>Streptophyta</taxon>
        <taxon>Embryophyta</taxon>
        <taxon>Tracheophyta</taxon>
        <taxon>Spermatophyta</taxon>
        <taxon>Magnoliopsida</taxon>
        <taxon>Liliopsida</taxon>
        <taxon>Poales</taxon>
        <taxon>Poaceae</taxon>
        <taxon>BOP clade</taxon>
        <taxon>Pooideae</taxon>
        <taxon>Triticodae</taxon>
        <taxon>Triticeae</taxon>
        <taxon>Triticinae</taxon>
        <taxon>Triticum</taxon>
    </lineage>
</organism>
<accession>A0A3B6EES8</accession>
<dbReference type="Gramene" id="TraesCAD_scaffold_053755_01G000300.1">
    <property type="protein sequence ID" value="TraesCAD_scaffold_053755_01G000300.1"/>
    <property type="gene ID" value="TraesCAD_scaffold_053755_01G000300"/>
</dbReference>
<dbReference type="Gramene" id="TraesRN3A0100381600.1">
    <property type="protein sequence ID" value="TraesRN3A0100381600.1"/>
    <property type="gene ID" value="TraesRN3A0100381600"/>
</dbReference>
<dbReference type="AlphaFoldDB" id="A0A3B6EES8"/>
<dbReference type="Gramene" id="TraesWEE_scaffold_012233_01G000300.1">
    <property type="protein sequence ID" value="TraesWEE_scaffold_012233_01G000300.1"/>
    <property type="gene ID" value="TraesWEE_scaffold_012233_01G000300"/>
</dbReference>
<keyword evidence="2" id="KW-1185">Reference proteome</keyword>
<dbReference type="PANTHER" id="PTHR33156:SF59">
    <property type="entry name" value="PROTEIN NUCLEAR FUSION DEFECTIVE 6, CHLOROPLASTIC_MITOCHONDRIAL-LIKE"/>
    <property type="match status" value="1"/>
</dbReference>
<dbReference type="EnsemblPlants" id="TraesCS3A02G160800.1">
    <property type="protein sequence ID" value="TraesCS3A02G160800.1"/>
    <property type="gene ID" value="TraesCS3A02G160800"/>
</dbReference>